<proteinExistence type="predicted"/>
<feature type="compositionally biased region" description="Basic and acidic residues" evidence="1">
    <location>
        <begin position="12"/>
        <end position="42"/>
    </location>
</feature>
<dbReference type="Proteomes" id="UP001597326">
    <property type="component" value="Unassembled WGS sequence"/>
</dbReference>
<name>A0ABW4RV79_9ACTN</name>
<feature type="compositionally biased region" description="Acidic residues" evidence="1">
    <location>
        <begin position="60"/>
        <end position="69"/>
    </location>
</feature>
<reference evidence="3" key="1">
    <citation type="journal article" date="2019" name="Int. J. Syst. Evol. Microbiol.">
        <title>The Global Catalogue of Microorganisms (GCM) 10K type strain sequencing project: providing services to taxonomists for standard genome sequencing and annotation.</title>
        <authorList>
            <consortium name="The Broad Institute Genomics Platform"/>
            <consortium name="The Broad Institute Genome Sequencing Center for Infectious Disease"/>
            <person name="Wu L."/>
            <person name="Ma J."/>
        </authorList>
    </citation>
    <scope>NUCLEOTIDE SEQUENCE [LARGE SCALE GENOMIC DNA]</scope>
    <source>
        <strain evidence="3">CAIM 431</strain>
    </source>
</reference>
<feature type="region of interest" description="Disordered" evidence="1">
    <location>
        <begin position="1"/>
        <end position="69"/>
    </location>
</feature>
<evidence type="ECO:0000313" key="2">
    <source>
        <dbReference type="EMBL" id="MFD1889770.1"/>
    </source>
</evidence>
<evidence type="ECO:0000313" key="3">
    <source>
        <dbReference type="Proteomes" id="UP001597326"/>
    </source>
</evidence>
<comment type="caution">
    <text evidence="2">The sequence shown here is derived from an EMBL/GenBank/DDBJ whole genome shotgun (WGS) entry which is preliminary data.</text>
</comment>
<organism evidence="2 3">
    <name type="scientific">Luteococcus peritonei</name>
    <dbReference type="NCBI Taxonomy" id="88874"/>
    <lineage>
        <taxon>Bacteria</taxon>
        <taxon>Bacillati</taxon>
        <taxon>Actinomycetota</taxon>
        <taxon>Actinomycetes</taxon>
        <taxon>Propionibacteriales</taxon>
        <taxon>Propionibacteriaceae</taxon>
        <taxon>Luteococcus</taxon>
    </lineage>
</organism>
<feature type="compositionally biased region" description="Low complexity" evidence="1">
    <location>
        <begin position="43"/>
        <end position="52"/>
    </location>
</feature>
<evidence type="ECO:0000256" key="1">
    <source>
        <dbReference type="SAM" id="MobiDB-lite"/>
    </source>
</evidence>
<evidence type="ECO:0008006" key="4">
    <source>
        <dbReference type="Google" id="ProtNLM"/>
    </source>
</evidence>
<keyword evidence="3" id="KW-1185">Reference proteome</keyword>
<sequence length="69" mass="8203">MSEFIPNETYQDVERETVERDDEDYRGTTRGDVEVDETDYRGTTRGTTHTQQPFVREDADREVELDDER</sequence>
<dbReference type="RefSeq" id="WP_343873386.1">
    <property type="nucleotide sequence ID" value="NZ_BAAAIX010000016.1"/>
</dbReference>
<accession>A0ABW4RV79</accession>
<dbReference type="EMBL" id="JBHUFZ010000015">
    <property type="protein sequence ID" value="MFD1889770.1"/>
    <property type="molecule type" value="Genomic_DNA"/>
</dbReference>
<gene>
    <name evidence="2" type="ORF">ACFSCS_06140</name>
</gene>
<protein>
    <recommendedName>
        <fullName evidence="4">DUF2382 domain-containing protein</fullName>
    </recommendedName>
</protein>